<dbReference type="EMBL" id="AXCY01000124">
    <property type="protein sequence ID" value="KGM09081.1"/>
    <property type="molecule type" value="Genomic_DNA"/>
</dbReference>
<dbReference type="AlphaFoldDB" id="A0A0A0BM93"/>
<proteinExistence type="predicted"/>
<sequence>MAAGVAGTMGVAGLGLAAAASAAEDDGSSTTTGRVEAIRDALADLVDDGTLTDEQADRVAETLDGSAALAPGRGGGMGPGFGHSRGLGLGHARGLALDVAAETLGLTTDDLRTALAEDGATLASVAQAQGVDEDALVAALVAAATEHLAAAVEEGRLTQEEADERAAQLTERFTALVDQEAVGGVRMGDGTSNGRGNGMGMGVRTGGGNGNGRGSDA</sequence>
<protein>
    <submittedName>
        <fullName evidence="3">Uncharacterized protein</fullName>
    </submittedName>
</protein>
<feature type="compositionally biased region" description="Gly residues" evidence="1">
    <location>
        <begin position="185"/>
        <end position="217"/>
    </location>
</feature>
<accession>A0A0A0BM93</accession>
<keyword evidence="2" id="KW-0732">Signal</keyword>
<evidence type="ECO:0000256" key="1">
    <source>
        <dbReference type="SAM" id="MobiDB-lite"/>
    </source>
</evidence>
<comment type="caution">
    <text evidence="3">The sequence shown here is derived from an EMBL/GenBank/DDBJ whole genome shotgun (WGS) entry which is preliminary data.</text>
</comment>
<name>A0A0A0BM93_9CELL</name>
<evidence type="ECO:0000313" key="4">
    <source>
        <dbReference type="Proteomes" id="UP000029839"/>
    </source>
</evidence>
<dbReference type="Proteomes" id="UP000029839">
    <property type="component" value="Unassembled WGS sequence"/>
</dbReference>
<feature type="chain" id="PRO_5001967392" evidence="2">
    <location>
        <begin position="23"/>
        <end position="217"/>
    </location>
</feature>
<organism evidence="3 4">
    <name type="scientific">Cellulomonas carbonis T26</name>
    <dbReference type="NCBI Taxonomy" id="947969"/>
    <lineage>
        <taxon>Bacteria</taxon>
        <taxon>Bacillati</taxon>
        <taxon>Actinomycetota</taxon>
        <taxon>Actinomycetes</taxon>
        <taxon>Micrococcales</taxon>
        <taxon>Cellulomonadaceae</taxon>
        <taxon>Cellulomonas</taxon>
    </lineage>
</organism>
<gene>
    <name evidence="3" type="ORF">N868_04535</name>
</gene>
<reference evidence="3 4" key="2">
    <citation type="journal article" date="2015" name="Stand. Genomic Sci.">
        <title>Draft genome sequence of Cellulomonas carbonis T26(T) and comparative analysis of six Cellulomonas genomes.</title>
        <authorList>
            <person name="Zhuang W."/>
            <person name="Zhang S."/>
            <person name="Xia X."/>
            <person name="Wang G."/>
        </authorList>
    </citation>
    <scope>NUCLEOTIDE SEQUENCE [LARGE SCALE GENOMIC DNA]</scope>
    <source>
        <strain evidence="3 4">T26</strain>
    </source>
</reference>
<evidence type="ECO:0000313" key="3">
    <source>
        <dbReference type="EMBL" id="KGM09081.1"/>
    </source>
</evidence>
<reference evidence="3 4" key="1">
    <citation type="submission" date="2013-08" db="EMBL/GenBank/DDBJ databases">
        <title>Genome sequencing of Cellulomonas carbonis T26.</title>
        <authorList>
            <person name="Chen F."/>
            <person name="Li Y."/>
            <person name="Wang G."/>
        </authorList>
    </citation>
    <scope>NUCLEOTIDE SEQUENCE [LARGE SCALE GENOMIC DNA]</scope>
    <source>
        <strain evidence="3 4">T26</strain>
    </source>
</reference>
<feature type="signal peptide" evidence="2">
    <location>
        <begin position="1"/>
        <end position="22"/>
    </location>
</feature>
<evidence type="ECO:0000256" key="2">
    <source>
        <dbReference type="SAM" id="SignalP"/>
    </source>
</evidence>
<feature type="region of interest" description="Disordered" evidence="1">
    <location>
        <begin position="184"/>
        <end position="217"/>
    </location>
</feature>
<keyword evidence="4" id="KW-1185">Reference proteome</keyword>